<keyword evidence="2" id="KW-1185">Reference proteome</keyword>
<protein>
    <submittedName>
        <fullName evidence="1">15011_t:CDS:1</fullName>
    </submittedName>
</protein>
<dbReference type="Proteomes" id="UP001153678">
    <property type="component" value="Unassembled WGS sequence"/>
</dbReference>
<dbReference type="AlphaFoldDB" id="A0A9W4X014"/>
<comment type="caution">
    <text evidence="1">The sequence shown here is derived from an EMBL/GenBank/DDBJ whole genome shotgun (WGS) entry which is preliminary data.</text>
</comment>
<proteinExistence type="predicted"/>
<name>A0A9W4X014_9GLOM</name>
<feature type="non-terminal residue" evidence="1">
    <location>
        <position position="1"/>
    </location>
</feature>
<evidence type="ECO:0000313" key="2">
    <source>
        <dbReference type="Proteomes" id="UP001153678"/>
    </source>
</evidence>
<accession>A0A9W4X014</accession>
<gene>
    <name evidence="1" type="ORF">FWILDA_LOCUS18394</name>
</gene>
<evidence type="ECO:0000313" key="1">
    <source>
        <dbReference type="EMBL" id="CAI2198078.1"/>
    </source>
</evidence>
<reference evidence="1" key="1">
    <citation type="submission" date="2022-08" db="EMBL/GenBank/DDBJ databases">
        <authorList>
            <person name="Kallberg Y."/>
            <person name="Tangrot J."/>
            <person name="Rosling A."/>
        </authorList>
    </citation>
    <scope>NUCLEOTIDE SEQUENCE</scope>
    <source>
        <strain evidence="1">Wild A</strain>
    </source>
</reference>
<sequence length="163" mass="18647">LLDWDGSNTISLDSMSYVLIQIKNWNQFYDDHWPASATSKLSKEYVFKGRITEGKGNPYLSLYLQLGAPISELRPLHVNNLPSSNTRSKKRARLEEYGEQYCLSAFGLDKSVYHCLDKWSDNDIGILKQLLHAWPDPVNLTTHEDVKLLIQSMMPLVYQEGGI</sequence>
<organism evidence="1 2">
    <name type="scientific">Funneliformis geosporum</name>
    <dbReference type="NCBI Taxonomy" id="1117311"/>
    <lineage>
        <taxon>Eukaryota</taxon>
        <taxon>Fungi</taxon>
        <taxon>Fungi incertae sedis</taxon>
        <taxon>Mucoromycota</taxon>
        <taxon>Glomeromycotina</taxon>
        <taxon>Glomeromycetes</taxon>
        <taxon>Glomerales</taxon>
        <taxon>Glomeraceae</taxon>
        <taxon>Funneliformis</taxon>
    </lineage>
</organism>
<dbReference type="EMBL" id="CAMKVN010017776">
    <property type="protein sequence ID" value="CAI2198078.1"/>
    <property type="molecule type" value="Genomic_DNA"/>
</dbReference>
<dbReference type="OrthoDB" id="2411761at2759"/>